<dbReference type="EnsemblMetazoa" id="XM_030972881">
    <property type="protein sequence ID" value="XP_030828741"/>
    <property type="gene ID" value="LOC580187"/>
</dbReference>
<dbReference type="Proteomes" id="UP000007110">
    <property type="component" value="Unassembled WGS sequence"/>
</dbReference>
<dbReference type="AlphaFoldDB" id="A0A7M7MYV1"/>
<sequence>MDNSTTSTQSNPDTTAVPVSTTPLATTTHTTTDSTTIPETSTPETTNEILTTPQITTPAKTTTPDETTPETTPETTSDILTTPKITTPAKTTTPDETTPETTPETTSDILTTPKITTPAKTTTFDETTPETTTDITSIPKITTPAKTTTFDETTPETTPETTSDILTTPKITTPAKTTTFDETTPETTPETTSDILTTPKITTPAKTTTFDEKTPETTPETTSDILTTPKITTPAKTTTFDETTPETTPETTSDILTTPKITTPAKTTTPDETTPETTPETTSDITTIQETTTPVETTPETITDIKTTPKVTTPSKTTTPFGTTPEKTTDSTTIPETTTKATTAVTDDCSQSNVGKRFVFAFPRNQELGSESNFLVISTSSPQVVNVVVNEFNGNTFSGEVTASMSRSFSLSENSRCTGSGLQNCAVRVSADGDISVIGYSESGPSVGNFLAYPVGSLGDDYVVASYRPTDGYYSEFTVTAADTVAQVTVEFPELIRNDRLGNGLTADLQFQLDAGQTYQVRSDLDLSASRVTSTAPVSVISGVSCAEVPWGLKYCDYLVEQMPPVNTLGNSFTVSTYHARPESGFDVRIIATHDNTHITSDVGNTIIHAFEYFDTTAETFVAFDFDTSEPVLVVQYQRGIYADYLGEPSMSIISPKNQYSVGAVTFPVVDSFASSNYVDIIVAIEDEGGIQLDGVPLDSFTDSRNTTKTSTVWGKTLTGGLHTVSHADPDVPFSVVTYGYDYYIGYGTTAGTLLTPSYCRQTTTTQVTTDTTTTDATTTDTVTTDATTTVASTTAVTTDATTTDATTTGTVTTDATTTVASTTAVTTDATTTDATTTGTVTTDATTTVASTTADPPADGSSSGTNFAFAFPTNQDHTDNTETYLIFTTTSSGAVAVVVTGYTFSSSFSMDASAEYILRIEPIPLSVGSGLQNSTVVIEASDEVSIQGRSVDGISLEVFTPISNTGLGTEYVIASYPPLATADYHSQFTLTTGEAGSTHVTIRFSQDYEYTGEVYNRINPLELDLGTHETVQFQSLIDLTGSSVSSTRPVSVVSGDSCAQVPVDVEFCNYLVEQLPPVTRWGKNVVFTGFYGRTSGTIIRIMVSLSGANVNVQSRFITAQTFSSSTASYFDLDIGLNTDPISITADNPILVLMYHKSVYTDYIGDPSMTIVPAVEQWTSGKVTFFVVDQQSNQADDHISIAIETVNEAGVLLDDQSVSTATDVETLRHGIYTIYRLSISTGYHTVEHQDATVRFSVLVYGTNIYNSYAYPARMDLPLTS</sequence>
<evidence type="ECO:0000256" key="1">
    <source>
        <dbReference type="SAM" id="MobiDB-lite"/>
    </source>
</evidence>
<name>A0A7M7MYV1_STRPU</name>
<dbReference type="Pfam" id="PF17517">
    <property type="entry name" value="IgGFc_binding"/>
    <property type="match status" value="2"/>
</dbReference>
<feature type="domain" description="IgGFc-binding protein N-terminal" evidence="2">
    <location>
        <begin position="965"/>
        <end position="1260"/>
    </location>
</feature>
<feature type="domain" description="IgGFc-binding protein N-terminal" evidence="2">
    <location>
        <begin position="450"/>
        <end position="740"/>
    </location>
</feature>
<dbReference type="InterPro" id="IPR035234">
    <property type="entry name" value="IgGFc-bd_N"/>
</dbReference>
<evidence type="ECO:0000313" key="3">
    <source>
        <dbReference type="EnsemblMetazoa" id="XP_030828741"/>
    </source>
</evidence>
<dbReference type="RefSeq" id="XP_030828741.1">
    <property type="nucleotide sequence ID" value="XM_030972881.1"/>
</dbReference>
<keyword evidence="4" id="KW-1185">Reference proteome</keyword>
<dbReference type="OrthoDB" id="10005154at2759"/>
<feature type="region of interest" description="Disordered" evidence="1">
    <location>
        <begin position="1"/>
        <end position="334"/>
    </location>
</feature>
<feature type="compositionally biased region" description="Low complexity" evidence="1">
    <location>
        <begin position="14"/>
        <end position="208"/>
    </location>
</feature>
<feature type="compositionally biased region" description="Low complexity" evidence="1">
    <location>
        <begin position="216"/>
        <end position="334"/>
    </location>
</feature>
<reference evidence="4" key="1">
    <citation type="submission" date="2015-02" db="EMBL/GenBank/DDBJ databases">
        <title>Genome sequencing for Strongylocentrotus purpuratus.</title>
        <authorList>
            <person name="Murali S."/>
            <person name="Liu Y."/>
            <person name="Vee V."/>
            <person name="English A."/>
            <person name="Wang M."/>
            <person name="Skinner E."/>
            <person name="Han Y."/>
            <person name="Muzny D.M."/>
            <person name="Worley K.C."/>
            <person name="Gibbs R.A."/>
        </authorList>
    </citation>
    <scope>NUCLEOTIDE SEQUENCE</scope>
</reference>
<dbReference type="KEGG" id="spu:580187"/>
<evidence type="ECO:0000313" key="4">
    <source>
        <dbReference type="Proteomes" id="UP000007110"/>
    </source>
</evidence>
<dbReference type="InParanoid" id="A0A7M7MYV1"/>
<feature type="compositionally biased region" description="Polar residues" evidence="1">
    <location>
        <begin position="1"/>
        <end position="13"/>
    </location>
</feature>
<proteinExistence type="predicted"/>
<accession>A0A7M7MYV1</accession>
<reference evidence="3" key="2">
    <citation type="submission" date="2021-01" db="UniProtKB">
        <authorList>
            <consortium name="EnsemblMetazoa"/>
        </authorList>
    </citation>
    <scope>IDENTIFICATION</scope>
</reference>
<dbReference type="PANTHER" id="PTHR46534">
    <property type="entry name" value="IGGFC_BINDING DOMAIN-CONTAINING PROTEIN"/>
    <property type="match status" value="1"/>
</dbReference>
<organism evidence="3 4">
    <name type="scientific">Strongylocentrotus purpuratus</name>
    <name type="common">Purple sea urchin</name>
    <dbReference type="NCBI Taxonomy" id="7668"/>
    <lineage>
        <taxon>Eukaryota</taxon>
        <taxon>Metazoa</taxon>
        <taxon>Echinodermata</taxon>
        <taxon>Eleutherozoa</taxon>
        <taxon>Echinozoa</taxon>
        <taxon>Echinoidea</taxon>
        <taxon>Euechinoidea</taxon>
        <taxon>Echinacea</taxon>
        <taxon>Camarodonta</taxon>
        <taxon>Echinidea</taxon>
        <taxon>Strongylocentrotidae</taxon>
        <taxon>Strongylocentrotus</taxon>
    </lineage>
</organism>
<dbReference type="PANTHER" id="PTHR46534:SF1">
    <property type="entry name" value="IGGFC-BINDING PROTEIN N-TERMINAL DOMAIN-CONTAINING PROTEIN"/>
    <property type="match status" value="1"/>
</dbReference>
<dbReference type="OMA" id="VNKEHYS"/>
<protein>
    <recommendedName>
        <fullName evidence="2">IgGFc-binding protein N-terminal domain-containing protein</fullName>
    </recommendedName>
</protein>
<dbReference type="GeneID" id="580187"/>
<evidence type="ECO:0000259" key="2">
    <source>
        <dbReference type="Pfam" id="PF17517"/>
    </source>
</evidence>